<organism evidence="2 3">
    <name type="scientific">Bradyrhizobium betae</name>
    <dbReference type="NCBI Taxonomy" id="244734"/>
    <lineage>
        <taxon>Bacteria</taxon>
        <taxon>Pseudomonadati</taxon>
        <taxon>Pseudomonadota</taxon>
        <taxon>Alphaproteobacteria</taxon>
        <taxon>Hyphomicrobiales</taxon>
        <taxon>Nitrobacteraceae</taxon>
        <taxon>Bradyrhizobium</taxon>
    </lineage>
</organism>
<protein>
    <submittedName>
        <fullName evidence="2">Uncharacterized protein</fullName>
    </submittedName>
</protein>
<proteinExistence type="predicted"/>
<dbReference type="RefSeq" id="WP_151646249.1">
    <property type="nucleotide sequence ID" value="NZ_CP044543.1"/>
</dbReference>
<dbReference type="EMBL" id="CP044543">
    <property type="protein sequence ID" value="QFI73873.1"/>
    <property type="molecule type" value="Genomic_DNA"/>
</dbReference>
<gene>
    <name evidence="2" type="ORF">F8237_16520</name>
</gene>
<dbReference type="AlphaFoldDB" id="A0A5P6P8W2"/>
<dbReference type="Proteomes" id="UP000325641">
    <property type="component" value="Chromosome"/>
</dbReference>
<evidence type="ECO:0000313" key="2">
    <source>
        <dbReference type="EMBL" id="QFI73873.1"/>
    </source>
</evidence>
<evidence type="ECO:0000313" key="3">
    <source>
        <dbReference type="Proteomes" id="UP000325641"/>
    </source>
</evidence>
<reference evidence="3" key="1">
    <citation type="submission" date="2019-10" db="EMBL/GenBank/DDBJ databases">
        <title>Complete Genome Sequence of Bradyrhizobium betae type strain PL7HG1T.</title>
        <authorList>
            <person name="Bromfield E.S.P."/>
            <person name="Cloutier S."/>
        </authorList>
    </citation>
    <scope>NUCLEOTIDE SEQUENCE [LARGE SCALE GENOMIC DNA]</scope>
    <source>
        <strain evidence="3">PL7HG1</strain>
    </source>
</reference>
<sequence>MADWEFEELPASLVEQEPTQRDQFNNDDVELAEALVREVIQNSTDAPAGAGAVKVRFAIRSLGQNQTQQLGSLFANLRPHLQVCGVDASAIDQASVRVLVIEDFNTRGLTGNPEALDGENFHNFWRRHGKSGKGGKQGGRWGLGKLVFSTSSQIRSFFGLTLRSGDAAPLFMGQAVLSNHVFGGKRRAAHGFWFGARGIDRLQHPVSDAGTVQAMRALLGIARTTETGLSIAIPYPNQDITEQSIIGGVVRNYYFPILAGRLVVEVGSVLIDDKTFHKVAAATSSGGGAAGARIPLGFVEEVSNRLGATPPVNAQGAINGNGLAVSNFVEADIASMKSAFAAHKLLHVRVPVRLKPKAGGDANSFIDLFLKPLPDGEKPFALFVRGAITVPGENRYFSGTHAYGAMVASDGDIVDFLGDAENPAHTAWNANAEKLSQRWRSPAQTLRHVRYALRDLYSLVAERVEQEDRDALVDFFSLADKARSVQGPKKRVKVVVPVLPKRAKAISIQSRKGGFTIAPGPGASAWTYPKTVDVRVAYDIVRGDGFKAHSRLDFDLNEGELEIELKNADVTPVRSNKLRLLVASPDFGLTVSGFDENRDLLVDARTV</sequence>
<dbReference type="KEGG" id="bbet:F8237_16520"/>
<evidence type="ECO:0000256" key="1">
    <source>
        <dbReference type="SAM" id="MobiDB-lite"/>
    </source>
</evidence>
<feature type="region of interest" description="Disordered" evidence="1">
    <location>
        <begin position="1"/>
        <end position="20"/>
    </location>
</feature>
<accession>A0A5P6P8W2</accession>
<dbReference type="OrthoDB" id="9146762at2"/>
<name>A0A5P6P8W2_9BRAD</name>